<gene>
    <name evidence="5" type="ORF">HLASA_0097</name>
    <name evidence="4" type="ORF">HLASF_0097</name>
</gene>
<dbReference type="EMBL" id="CP008874">
    <property type="protein sequence ID" value="AKH96611.1"/>
    <property type="molecule type" value="Genomic_DNA"/>
</dbReference>
<dbReference type="OrthoDB" id="330708at2157"/>
<evidence type="ECO:0000313" key="4">
    <source>
        <dbReference type="EMBL" id="AKH96611.1"/>
    </source>
</evidence>
<keyword evidence="7" id="KW-1185">Reference proteome</keyword>
<organism evidence="4 7">
    <name type="scientific">Halanaeroarchaeum sulfurireducens</name>
    <dbReference type="NCBI Taxonomy" id="1604004"/>
    <lineage>
        <taxon>Archaea</taxon>
        <taxon>Methanobacteriati</taxon>
        <taxon>Methanobacteriota</taxon>
        <taxon>Stenosarchaea group</taxon>
        <taxon>Halobacteria</taxon>
        <taxon>Halobacteriales</taxon>
        <taxon>Halobacteriaceae</taxon>
        <taxon>Halanaeroarchaeum</taxon>
    </lineage>
</organism>
<keyword evidence="1" id="KW-0732">Signal</keyword>
<dbReference type="PANTHER" id="PTHR47635:SF2">
    <property type="entry name" value="LAMG-LIKE JELLYROLL FOLD DOMAIN-CONTAINING PROTEIN"/>
    <property type="match status" value="1"/>
</dbReference>
<evidence type="ECO:0000313" key="5">
    <source>
        <dbReference type="EMBL" id="ALG81013.1"/>
    </source>
</evidence>
<dbReference type="Pfam" id="PF13385">
    <property type="entry name" value="Laminin_G_3"/>
    <property type="match status" value="1"/>
</dbReference>
<dbReference type="Gene3D" id="2.60.120.200">
    <property type="match status" value="1"/>
</dbReference>
<evidence type="ECO:0000256" key="2">
    <source>
        <dbReference type="ARBA" id="ARBA00023157"/>
    </source>
</evidence>
<reference evidence="6" key="2">
    <citation type="submission" date="2015-05" db="EMBL/GenBank/DDBJ databases">
        <title>Complete genome sequence of Halanaeroarchaeum sulfurireducens type strain M27-SA2, a sulfate-reducer haloarchaeon from marine anoxic lake Medee.</title>
        <authorList>
            <person name="Messina E."/>
            <person name="Kublanov I.V."/>
            <person name="Toshchakov S."/>
            <person name="Arcadi E."/>
            <person name="La Spada G."/>
            <person name="La Cono V."/>
            <person name="Yakimov M.M."/>
        </authorList>
    </citation>
    <scope>NUCLEOTIDE SEQUENCE [LARGE SCALE GENOMIC DNA]</scope>
    <source>
        <strain evidence="6">M27-SA2</strain>
    </source>
</reference>
<evidence type="ECO:0000313" key="6">
    <source>
        <dbReference type="Proteomes" id="UP000060390"/>
    </source>
</evidence>
<dbReference type="KEGG" id="hsf:HLASA_0097"/>
<reference evidence="5 6" key="3">
    <citation type="journal article" date="2016" name="Stand. Genomic Sci.">
        <title>Complete genome sequence of 'Halanaeroarchaeum sulfurireducens' M27-SA2, a sulfur-reducing and acetate-oxidizing haloarchaeon from the deep-sea hypersaline anoxic lake Medee.</title>
        <authorList>
            <person name="Messina E."/>
            <person name="Sorokin D.Y."/>
            <person name="Kublanov I.V."/>
            <person name="Toshchakov S."/>
            <person name="Lopatina A."/>
            <person name="Arcadi E."/>
            <person name="Smedile F."/>
            <person name="La Spada G."/>
            <person name="La Cono V."/>
            <person name="Yakimov M.M."/>
        </authorList>
    </citation>
    <scope>NUCLEOTIDE SEQUENCE [LARGE SCALE GENOMIC DNA]</scope>
    <source>
        <strain evidence="5 6">M27-SA2</strain>
    </source>
</reference>
<dbReference type="Proteomes" id="UP000060390">
    <property type="component" value="Chromosome"/>
</dbReference>
<evidence type="ECO:0000313" key="7">
    <source>
        <dbReference type="Proteomes" id="UP000069906"/>
    </source>
</evidence>
<dbReference type="KEGG" id="hsu:HLASF_0097"/>
<sequence length="446" mass="47696">MNRRKYLATLGTLAGGSAGVMGTGAFTSVSAERAVTVNVAADANAFLGLRPCDGPNGNYVTGASDGAMAIDLSKSNGNLTGEGVNPEALSVFDNVFQIANQGTQDVCIDFEVDVPKIPSDANVPDRYDFGAGDPAVVFYRGASRDEYVINNRLDTDRDGAIKLPIDNGNAECIGFEVRAFGFDSGTDLFDGVDMTIRADANANCGAAGEDPADPTPTNPVGYWPLDELSDGTTPNVAGTTDGSWEGDTNNPINGGAVGKAFEFGGEHGYIQIDDDPSLELTSVTIAAWVKRSGSKKHEYIFDGRGHNYYMKEDDGTEKPRFGVTVDGDRKVVIAADPLPEGEWTHVAGTYSEYVEQDALKLYIDGEERKTKDVSGDAIDTGQSGTGIWESRIGDSVWEIENSDNSTNESDNQGNRQYLFQGQIDEVRVYDRALSQGEVQALFDESS</sequence>
<accession>A0A0F7P603</accession>
<feature type="domain" description="LamG-like jellyroll fold" evidence="3">
    <location>
        <begin position="281"/>
        <end position="436"/>
    </location>
</feature>
<dbReference type="GeneID" id="26009471"/>
<dbReference type="RefSeq" id="WP_050047461.1">
    <property type="nucleotide sequence ID" value="NZ_CP008874.1"/>
</dbReference>
<reference evidence="4 7" key="1">
    <citation type="journal article" date="2015" name="ISME J.">
        <title>Elemental sulfur and acetate can support life of a novel strictly anaerobic haloarchaeon.</title>
        <authorList>
            <person name="Sorokin D.Y."/>
            <person name="Kublanov I.V."/>
            <person name="Gavrilov S.N."/>
            <person name="Rojo D."/>
            <person name="Roman P."/>
            <person name="Golyshin P.N."/>
            <person name="Slepak V.Z."/>
            <person name="Smedile F."/>
            <person name="Ferrer M."/>
            <person name="Messina E."/>
            <person name="La Cono V."/>
            <person name="Yakimov M.M."/>
        </authorList>
    </citation>
    <scope>NUCLEOTIDE SEQUENCE [LARGE SCALE GENOMIC DNA]</scope>
    <source>
        <strain evidence="4 7">HSR2</strain>
    </source>
</reference>
<dbReference type="STRING" id="1604004.HLASA_0097"/>
<dbReference type="PANTHER" id="PTHR47635">
    <property type="entry name" value="CUB DOMAIN-CONTAINING PROTEIN"/>
    <property type="match status" value="1"/>
</dbReference>
<name>A0A0F7P603_9EURY</name>
<dbReference type="InterPro" id="IPR013320">
    <property type="entry name" value="ConA-like_dom_sf"/>
</dbReference>
<evidence type="ECO:0000259" key="3">
    <source>
        <dbReference type="SMART" id="SM00560"/>
    </source>
</evidence>
<dbReference type="AlphaFoldDB" id="A0A0F7P603"/>
<protein>
    <recommendedName>
        <fullName evidence="3">LamG-like jellyroll fold domain-containing protein</fullName>
    </recommendedName>
</protein>
<dbReference type="Proteomes" id="UP000069906">
    <property type="component" value="Chromosome"/>
</dbReference>
<dbReference type="EMBL" id="CP011564">
    <property type="protein sequence ID" value="ALG81013.1"/>
    <property type="molecule type" value="Genomic_DNA"/>
</dbReference>
<evidence type="ECO:0000256" key="1">
    <source>
        <dbReference type="ARBA" id="ARBA00022729"/>
    </source>
</evidence>
<dbReference type="InterPro" id="IPR006558">
    <property type="entry name" value="LamG-like"/>
</dbReference>
<dbReference type="SUPFAM" id="SSF49899">
    <property type="entry name" value="Concanavalin A-like lectins/glucanases"/>
    <property type="match status" value="1"/>
</dbReference>
<dbReference type="HOGENOM" id="CLU_613398_0_0_2"/>
<keyword evidence="2" id="KW-1015">Disulfide bond</keyword>
<proteinExistence type="predicted"/>
<dbReference type="SMART" id="SM00560">
    <property type="entry name" value="LamGL"/>
    <property type="match status" value="1"/>
</dbReference>